<dbReference type="EMBL" id="RBWU01000002">
    <property type="protein sequence ID" value="RKS76516.1"/>
    <property type="molecule type" value="Genomic_DNA"/>
</dbReference>
<dbReference type="InterPro" id="IPR017871">
    <property type="entry name" value="ABC_transporter-like_CS"/>
</dbReference>
<evidence type="ECO:0000256" key="3">
    <source>
        <dbReference type="ARBA" id="ARBA00022840"/>
    </source>
</evidence>
<dbReference type="Proteomes" id="UP000274601">
    <property type="component" value="Unassembled WGS sequence"/>
</dbReference>
<proteinExistence type="predicted"/>
<dbReference type="GO" id="GO:0005524">
    <property type="term" value="F:ATP binding"/>
    <property type="evidence" value="ECO:0007669"/>
    <property type="project" value="UniProtKB-KW"/>
</dbReference>
<dbReference type="SUPFAM" id="SSF50331">
    <property type="entry name" value="MOP-like"/>
    <property type="match status" value="1"/>
</dbReference>
<keyword evidence="2" id="KW-0547">Nucleotide-binding</keyword>
<keyword evidence="1" id="KW-0813">Transport</keyword>
<keyword evidence="5" id="KW-0762">Sugar transport</keyword>
<dbReference type="InterPro" id="IPR008995">
    <property type="entry name" value="Mo/tungstate-bd_C_term_dom"/>
</dbReference>
<name>A0A495QSM8_9ACTN</name>
<keyword evidence="6" id="KW-1185">Reference proteome</keyword>
<dbReference type="AlphaFoldDB" id="A0A495QSM8"/>
<evidence type="ECO:0000259" key="4">
    <source>
        <dbReference type="PROSITE" id="PS50893"/>
    </source>
</evidence>
<dbReference type="PROSITE" id="PS00211">
    <property type="entry name" value="ABC_TRANSPORTER_1"/>
    <property type="match status" value="1"/>
</dbReference>
<comment type="caution">
    <text evidence="5">The sequence shown here is derived from an EMBL/GenBank/DDBJ whole genome shotgun (WGS) entry which is preliminary data.</text>
</comment>
<dbReference type="PANTHER" id="PTHR42781">
    <property type="entry name" value="SPERMIDINE/PUTRESCINE IMPORT ATP-BINDING PROTEIN POTA"/>
    <property type="match status" value="1"/>
</dbReference>
<dbReference type="PANTHER" id="PTHR42781:SF4">
    <property type="entry name" value="SPERMIDINE_PUTRESCINE IMPORT ATP-BINDING PROTEIN POTA"/>
    <property type="match status" value="1"/>
</dbReference>
<dbReference type="InterPro" id="IPR003439">
    <property type="entry name" value="ABC_transporter-like_ATP-bd"/>
</dbReference>
<accession>A0A495QSM8</accession>
<evidence type="ECO:0000313" key="6">
    <source>
        <dbReference type="Proteomes" id="UP000274601"/>
    </source>
</evidence>
<sequence>MIVLDGVSKSFDQGRGRVPALRGVSLSVGSGEFYVLLGASGCGKTTTLRIVAGLERPDGGDVWIDGDQVFGRDAWIGPEERPQAMVFQSYALWPHMTIRQNIAFPLRRGVRRLPKGQVAERVEEMLELFRLTEQADRKVTRLSGGQQQRVALARALALRPKVLLMDEPLSNLDARLRMDLRMELKDLAARTGITCLLVTHDQEEAMMLASRVGVMDGGRIVQEGTPDQLYSAPDSEFVATFLDRMNLIRPCAVTARTRTDIEVTAAGAALRVEHGDHAVGTELTLGIRPDDIVIHPDASTPETNLVNGHPVAHHYLGGLFLHQVDTPLGLLSVRSRITPDDLGTNGVRLQLPANRLIAIPPPETAEDPADQARTRAD</sequence>
<keyword evidence="3 5" id="KW-0067">ATP-binding</keyword>
<dbReference type="InterPro" id="IPR027417">
    <property type="entry name" value="P-loop_NTPase"/>
</dbReference>
<evidence type="ECO:0000256" key="1">
    <source>
        <dbReference type="ARBA" id="ARBA00022448"/>
    </source>
</evidence>
<dbReference type="PROSITE" id="PS50893">
    <property type="entry name" value="ABC_TRANSPORTER_2"/>
    <property type="match status" value="1"/>
</dbReference>
<dbReference type="GO" id="GO:0016887">
    <property type="term" value="F:ATP hydrolysis activity"/>
    <property type="evidence" value="ECO:0007669"/>
    <property type="project" value="InterPro"/>
</dbReference>
<dbReference type="InterPro" id="IPR003593">
    <property type="entry name" value="AAA+_ATPase"/>
</dbReference>
<feature type="domain" description="ABC transporter" evidence="4">
    <location>
        <begin position="2"/>
        <end position="242"/>
    </location>
</feature>
<organism evidence="5 6">
    <name type="scientific">Actinomadura pelletieri DSM 43383</name>
    <dbReference type="NCBI Taxonomy" id="1120940"/>
    <lineage>
        <taxon>Bacteria</taxon>
        <taxon>Bacillati</taxon>
        <taxon>Actinomycetota</taxon>
        <taxon>Actinomycetes</taxon>
        <taxon>Streptosporangiales</taxon>
        <taxon>Thermomonosporaceae</taxon>
        <taxon>Actinomadura</taxon>
    </lineage>
</organism>
<dbReference type="Gene3D" id="2.40.50.100">
    <property type="match status" value="1"/>
</dbReference>
<dbReference type="FunFam" id="3.40.50.300:FF:000042">
    <property type="entry name" value="Maltose/maltodextrin ABC transporter, ATP-binding protein"/>
    <property type="match status" value="1"/>
</dbReference>
<dbReference type="GO" id="GO:0043190">
    <property type="term" value="C:ATP-binding cassette (ABC) transporter complex"/>
    <property type="evidence" value="ECO:0007669"/>
    <property type="project" value="UniProtKB-ARBA"/>
</dbReference>
<reference evidence="5 6" key="1">
    <citation type="submission" date="2018-10" db="EMBL/GenBank/DDBJ databases">
        <title>Genomic Encyclopedia of Archaeal and Bacterial Type Strains, Phase II (KMG-II): from individual species to whole genera.</title>
        <authorList>
            <person name="Goeker M."/>
        </authorList>
    </citation>
    <scope>NUCLEOTIDE SEQUENCE [LARGE SCALE GENOMIC DNA]</scope>
    <source>
        <strain evidence="5 6">DSM 43383</strain>
    </source>
</reference>
<dbReference type="Gene3D" id="3.40.50.300">
    <property type="entry name" value="P-loop containing nucleotide triphosphate hydrolases"/>
    <property type="match status" value="1"/>
</dbReference>
<dbReference type="SMART" id="SM00382">
    <property type="entry name" value="AAA"/>
    <property type="match status" value="1"/>
</dbReference>
<dbReference type="GO" id="GO:0140359">
    <property type="term" value="F:ABC-type transporter activity"/>
    <property type="evidence" value="ECO:0007669"/>
    <property type="project" value="UniProtKB-ARBA"/>
</dbReference>
<evidence type="ECO:0000256" key="2">
    <source>
        <dbReference type="ARBA" id="ARBA00022741"/>
    </source>
</evidence>
<gene>
    <name evidence="5" type="ORF">BZB76_1872</name>
</gene>
<dbReference type="Pfam" id="PF00005">
    <property type="entry name" value="ABC_tran"/>
    <property type="match status" value="1"/>
</dbReference>
<evidence type="ECO:0000313" key="5">
    <source>
        <dbReference type="EMBL" id="RKS76516.1"/>
    </source>
</evidence>
<dbReference type="InterPro" id="IPR050093">
    <property type="entry name" value="ABC_SmlMolc_Importer"/>
</dbReference>
<dbReference type="OrthoDB" id="7838608at2"/>
<protein>
    <submittedName>
        <fullName evidence="5">Multiple sugar transport system ATP-binding protein</fullName>
    </submittedName>
</protein>
<dbReference type="RefSeq" id="WP_121433849.1">
    <property type="nucleotide sequence ID" value="NZ_RBWU01000002.1"/>
</dbReference>
<dbReference type="SUPFAM" id="SSF52540">
    <property type="entry name" value="P-loop containing nucleoside triphosphate hydrolases"/>
    <property type="match status" value="1"/>
</dbReference>